<dbReference type="AlphaFoldDB" id="A0A6J7KU67"/>
<dbReference type="EMBL" id="CAFBND010000139">
    <property type="protein sequence ID" value="CAB4959290.1"/>
    <property type="molecule type" value="Genomic_DNA"/>
</dbReference>
<reference evidence="1" key="1">
    <citation type="submission" date="2020-05" db="EMBL/GenBank/DDBJ databases">
        <authorList>
            <person name="Chiriac C."/>
            <person name="Salcher M."/>
            <person name="Ghai R."/>
            <person name="Kavagutti S V."/>
        </authorList>
    </citation>
    <scope>NUCLEOTIDE SEQUENCE</scope>
</reference>
<evidence type="ECO:0000313" key="2">
    <source>
        <dbReference type="EMBL" id="CAB5033670.1"/>
    </source>
</evidence>
<dbReference type="PANTHER" id="PTHR13061:SF29">
    <property type="entry name" value="GAMMA CARBONIC ANHYDRASE-LIKE 1, MITOCHONDRIAL-RELATED"/>
    <property type="match status" value="1"/>
</dbReference>
<evidence type="ECO:0000313" key="1">
    <source>
        <dbReference type="EMBL" id="CAB4959290.1"/>
    </source>
</evidence>
<dbReference type="InterPro" id="IPR001451">
    <property type="entry name" value="Hexapep"/>
</dbReference>
<gene>
    <name evidence="1" type="ORF">UFOPK3752_02172</name>
    <name evidence="2" type="ORF">UFOPK4150_01274</name>
</gene>
<organism evidence="1">
    <name type="scientific">freshwater metagenome</name>
    <dbReference type="NCBI Taxonomy" id="449393"/>
    <lineage>
        <taxon>unclassified sequences</taxon>
        <taxon>metagenomes</taxon>
        <taxon>ecological metagenomes</taxon>
    </lineage>
</organism>
<dbReference type="CDD" id="cd04645">
    <property type="entry name" value="LbH_gamma_CA_like"/>
    <property type="match status" value="1"/>
</dbReference>
<dbReference type="PANTHER" id="PTHR13061">
    <property type="entry name" value="DYNACTIN SUBUNIT P25"/>
    <property type="match status" value="1"/>
</dbReference>
<dbReference type="Pfam" id="PF00132">
    <property type="entry name" value="Hexapep"/>
    <property type="match status" value="1"/>
</dbReference>
<dbReference type="InterPro" id="IPR050484">
    <property type="entry name" value="Transf_Hexapept/Carb_Anhydrase"/>
</dbReference>
<dbReference type="InterPro" id="IPR047324">
    <property type="entry name" value="LbH_gamma_CA-like"/>
</dbReference>
<dbReference type="EMBL" id="CAFBPU010000024">
    <property type="protein sequence ID" value="CAB5033670.1"/>
    <property type="molecule type" value="Genomic_DNA"/>
</dbReference>
<dbReference type="SUPFAM" id="SSF51161">
    <property type="entry name" value="Trimeric LpxA-like enzymes"/>
    <property type="match status" value="1"/>
</dbReference>
<dbReference type="Gene3D" id="2.160.10.10">
    <property type="entry name" value="Hexapeptide repeat proteins"/>
    <property type="match status" value="1"/>
</dbReference>
<dbReference type="InterPro" id="IPR011004">
    <property type="entry name" value="Trimer_LpxA-like_sf"/>
</dbReference>
<name>A0A6J7KU67_9ZZZZ</name>
<protein>
    <submittedName>
        <fullName evidence="1">Unannotated protein</fullName>
    </submittedName>
</protein>
<sequence length="173" mass="18243">MPIYALGDLVPSIDPTAFVHPDAVIIGSVTIGAESTIWPTAVLRGDHGTIVIGARTSIQDGTVIHCTASTPTTVGDDCVVGHNAHLEGCTVEDACLIGSGSVVLHRVIVRRGALVGASAFVPNDTEIPSRAMALGVPCRIREDAVAEGAFTEAALKYVRNGHWYRSEMRRIDT</sequence>
<proteinExistence type="predicted"/>
<accession>A0A6J7KU67</accession>